<dbReference type="CDD" id="cd00326">
    <property type="entry name" value="alpha_CA"/>
    <property type="match status" value="1"/>
</dbReference>
<dbReference type="GO" id="GO:0005737">
    <property type="term" value="C:cytoplasm"/>
    <property type="evidence" value="ECO:0007669"/>
    <property type="project" value="TreeGrafter"/>
</dbReference>
<dbReference type="PROSITE" id="PS51144">
    <property type="entry name" value="ALPHA_CA_2"/>
    <property type="match status" value="1"/>
</dbReference>
<feature type="domain" description="Alpha-carbonic anhydrase" evidence="11">
    <location>
        <begin position="20"/>
        <end position="284"/>
    </location>
</feature>
<dbReference type="InterPro" id="IPR036398">
    <property type="entry name" value="CA_dom_sf"/>
</dbReference>
<dbReference type="InterPro" id="IPR001148">
    <property type="entry name" value="CA_dom"/>
</dbReference>
<proteinExistence type="inferred from homology"/>
<dbReference type="Pfam" id="PF00194">
    <property type="entry name" value="Carb_anhydrase"/>
    <property type="match status" value="1"/>
</dbReference>
<evidence type="ECO:0000256" key="7">
    <source>
        <dbReference type="ARBA" id="ARBA00022833"/>
    </source>
</evidence>
<evidence type="ECO:0000256" key="4">
    <source>
        <dbReference type="ARBA" id="ARBA00012925"/>
    </source>
</evidence>
<keyword evidence="5" id="KW-0272">Extracellular matrix</keyword>
<evidence type="ECO:0000256" key="10">
    <source>
        <dbReference type="RuleBase" id="RU367011"/>
    </source>
</evidence>
<dbReference type="PANTHER" id="PTHR18952">
    <property type="entry name" value="CARBONIC ANHYDRASE"/>
    <property type="match status" value="1"/>
</dbReference>
<dbReference type="Gene3D" id="3.10.200.10">
    <property type="entry name" value="Alpha carbonic anhydrase"/>
    <property type="match status" value="1"/>
</dbReference>
<dbReference type="EMBL" id="CAJNOC010000676">
    <property type="protein sequence ID" value="CAF0790529.1"/>
    <property type="molecule type" value="Genomic_DNA"/>
</dbReference>
<name>A0A813S0R7_9BILA</name>
<protein>
    <recommendedName>
        <fullName evidence="4 10">Carbonic anhydrase</fullName>
        <ecNumber evidence="4 10">4.2.1.1</ecNumber>
    </recommendedName>
</protein>
<keyword evidence="6 10" id="KW-0479">Metal-binding</keyword>
<dbReference type="GO" id="GO:0004089">
    <property type="term" value="F:carbonate dehydratase activity"/>
    <property type="evidence" value="ECO:0007669"/>
    <property type="project" value="UniProtKB-UniRule"/>
</dbReference>
<organism evidence="12 13">
    <name type="scientific">Brachionus calyciflorus</name>
    <dbReference type="NCBI Taxonomy" id="104777"/>
    <lineage>
        <taxon>Eukaryota</taxon>
        <taxon>Metazoa</taxon>
        <taxon>Spiralia</taxon>
        <taxon>Gnathifera</taxon>
        <taxon>Rotifera</taxon>
        <taxon>Eurotatoria</taxon>
        <taxon>Monogononta</taxon>
        <taxon>Pseudotrocha</taxon>
        <taxon>Ploima</taxon>
        <taxon>Brachionidae</taxon>
        <taxon>Brachionus</taxon>
    </lineage>
</organism>
<dbReference type="Proteomes" id="UP000663879">
    <property type="component" value="Unassembled WGS sequence"/>
</dbReference>
<dbReference type="InterPro" id="IPR018338">
    <property type="entry name" value="Carbonic_anhydrase_a-class_CS"/>
</dbReference>
<keyword evidence="8 10" id="KW-0456">Lyase</keyword>
<evidence type="ECO:0000313" key="13">
    <source>
        <dbReference type="Proteomes" id="UP000663879"/>
    </source>
</evidence>
<gene>
    <name evidence="12" type="ORF">OXX778_LOCUS5943</name>
</gene>
<dbReference type="PROSITE" id="PS00162">
    <property type="entry name" value="ALPHA_CA_1"/>
    <property type="match status" value="1"/>
</dbReference>
<comment type="similarity">
    <text evidence="3 10">Belongs to the alpha-carbonic anhydrase family.</text>
</comment>
<keyword evidence="7 10" id="KW-0862">Zinc</keyword>
<comment type="subcellular location">
    <subcellularLocation>
        <location evidence="2">Secreted</location>
        <location evidence="2">Extracellular space</location>
        <location evidence="2">Extracellular matrix</location>
    </subcellularLocation>
</comment>
<comment type="caution">
    <text evidence="12">The sequence shown here is derived from an EMBL/GenBank/DDBJ whole genome shotgun (WGS) entry which is preliminary data.</text>
</comment>
<dbReference type="SUPFAM" id="SSF51069">
    <property type="entry name" value="Carbonic anhydrase"/>
    <property type="match status" value="1"/>
</dbReference>
<evidence type="ECO:0000256" key="3">
    <source>
        <dbReference type="ARBA" id="ARBA00010718"/>
    </source>
</evidence>
<evidence type="ECO:0000256" key="2">
    <source>
        <dbReference type="ARBA" id="ARBA00004498"/>
    </source>
</evidence>
<dbReference type="AlphaFoldDB" id="A0A813S0R7"/>
<dbReference type="InterPro" id="IPR023561">
    <property type="entry name" value="Carbonic_anhydrase_a-class"/>
</dbReference>
<evidence type="ECO:0000259" key="11">
    <source>
        <dbReference type="PROSITE" id="PS51144"/>
    </source>
</evidence>
<evidence type="ECO:0000256" key="6">
    <source>
        <dbReference type="ARBA" id="ARBA00022723"/>
    </source>
</evidence>
<evidence type="ECO:0000256" key="1">
    <source>
        <dbReference type="ARBA" id="ARBA00001947"/>
    </source>
</evidence>
<evidence type="ECO:0000256" key="8">
    <source>
        <dbReference type="ARBA" id="ARBA00023239"/>
    </source>
</evidence>
<evidence type="ECO:0000256" key="5">
    <source>
        <dbReference type="ARBA" id="ARBA00022530"/>
    </source>
</evidence>
<keyword evidence="13" id="KW-1185">Reference proteome</keyword>
<dbReference type="SMART" id="SM01057">
    <property type="entry name" value="Carb_anhydrase"/>
    <property type="match status" value="1"/>
</dbReference>
<comment type="cofactor">
    <cofactor evidence="1 10">
        <name>Zn(2+)</name>
        <dbReference type="ChEBI" id="CHEBI:29105"/>
    </cofactor>
</comment>
<dbReference type="PANTHER" id="PTHR18952:SF141">
    <property type="entry name" value="CARBONIC ANHYDRASE"/>
    <property type="match status" value="1"/>
</dbReference>
<evidence type="ECO:0000313" key="12">
    <source>
        <dbReference type="EMBL" id="CAF0790529.1"/>
    </source>
</evidence>
<sequence length="355" mass="40956">MEIGRHLNNFIHTIMGQKQHEWSYEGECGPQTWGKKYADARGKHQSPINIETTLAKYDPSLLVNPLKIDYDEKSCFQIKNTGHTFQVDGFQDNSSKICGGPVNHYYNFLQFHMHWGDSIERGSEHLINGHAYSAEIHFVNWNHEQFKTPKQASSSNKNDGLLVLGVFVKIGSHNNEFDNLTKFIHDIHLKDHHATVSEINLKNLLPKNTTDYWTYPGSLTTPPCSECVQWVVFKEPIEISNDQLEKCHHLYQVSKEKLCNEKTLIHYNDRPVCSMGDRIVLKRKLEILCNRSFYNYGYGKWVLSSENGTKRQRENCDGYTILTKQAIQYMKNNVGNNIDYDGIIGKADNIMKLLV</sequence>
<keyword evidence="5" id="KW-0964">Secreted</keyword>
<dbReference type="GO" id="GO:0008270">
    <property type="term" value="F:zinc ion binding"/>
    <property type="evidence" value="ECO:0007669"/>
    <property type="project" value="UniProtKB-UniRule"/>
</dbReference>
<dbReference type="EC" id="4.2.1.1" evidence="4 10"/>
<reference evidence="12" key="1">
    <citation type="submission" date="2021-02" db="EMBL/GenBank/DDBJ databases">
        <authorList>
            <person name="Nowell W R."/>
        </authorList>
    </citation>
    <scope>NUCLEOTIDE SEQUENCE</scope>
    <source>
        <strain evidence="12">Ploen Becks lab</strain>
    </source>
</reference>
<dbReference type="OrthoDB" id="429145at2759"/>
<evidence type="ECO:0000256" key="9">
    <source>
        <dbReference type="ARBA" id="ARBA00048348"/>
    </source>
</evidence>
<accession>A0A813S0R7</accession>
<comment type="catalytic activity">
    <reaction evidence="9 10">
        <text>hydrogencarbonate + H(+) = CO2 + H2O</text>
        <dbReference type="Rhea" id="RHEA:10748"/>
        <dbReference type="ChEBI" id="CHEBI:15377"/>
        <dbReference type="ChEBI" id="CHEBI:15378"/>
        <dbReference type="ChEBI" id="CHEBI:16526"/>
        <dbReference type="ChEBI" id="CHEBI:17544"/>
        <dbReference type="EC" id="4.2.1.1"/>
    </reaction>
</comment>
<comment type="function">
    <text evidence="10">Reversible hydration of carbon dioxide.</text>
</comment>